<organism evidence="2 3">
    <name type="scientific">Legionella waltersii</name>
    <dbReference type="NCBI Taxonomy" id="66969"/>
    <lineage>
        <taxon>Bacteria</taxon>
        <taxon>Pseudomonadati</taxon>
        <taxon>Pseudomonadota</taxon>
        <taxon>Gammaproteobacteria</taxon>
        <taxon>Legionellales</taxon>
        <taxon>Legionellaceae</taxon>
        <taxon>Legionella</taxon>
    </lineage>
</organism>
<evidence type="ECO:0000259" key="1">
    <source>
        <dbReference type="Pfam" id="PF13847"/>
    </source>
</evidence>
<dbReference type="STRING" id="66969.Lwal_0043"/>
<dbReference type="AlphaFoldDB" id="A0A0W1AP73"/>
<dbReference type="RefSeq" id="WP_058478919.1">
    <property type="nucleotide sequence ID" value="NZ_CAAAIQ010000028.1"/>
</dbReference>
<dbReference type="SUPFAM" id="SSF53335">
    <property type="entry name" value="S-adenosyl-L-methionine-dependent methyltransferases"/>
    <property type="match status" value="1"/>
</dbReference>
<reference evidence="2 3" key="1">
    <citation type="submission" date="2015-11" db="EMBL/GenBank/DDBJ databases">
        <title>Genomic analysis of 38 Legionella species identifies large and diverse effector repertoires.</title>
        <authorList>
            <person name="Burstein D."/>
            <person name="Amaro F."/>
            <person name="Zusman T."/>
            <person name="Lifshitz Z."/>
            <person name="Cohen O."/>
            <person name="Gilbert J.A."/>
            <person name="Pupko T."/>
            <person name="Shuman H.A."/>
            <person name="Segal G."/>
        </authorList>
    </citation>
    <scope>NUCLEOTIDE SEQUENCE [LARGE SCALE GENOMIC DNA]</scope>
    <source>
        <strain evidence="2 3">ATCC 51914</strain>
    </source>
</reference>
<protein>
    <recommendedName>
        <fullName evidence="1">Methyltransferase domain-containing protein</fullName>
    </recommendedName>
</protein>
<keyword evidence="3" id="KW-1185">Reference proteome</keyword>
<proteinExistence type="predicted"/>
<dbReference type="Gene3D" id="3.40.50.150">
    <property type="entry name" value="Vaccinia Virus protein VP39"/>
    <property type="match status" value="1"/>
</dbReference>
<feature type="domain" description="Methyltransferase" evidence="1">
    <location>
        <begin position="171"/>
        <end position="297"/>
    </location>
</feature>
<dbReference type="EMBL" id="LNZB01000001">
    <property type="protein sequence ID" value="KTD83135.1"/>
    <property type="molecule type" value="Genomic_DNA"/>
</dbReference>
<dbReference type="InterPro" id="IPR029063">
    <property type="entry name" value="SAM-dependent_MTases_sf"/>
</dbReference>
<dbReference type="Pfam" id="PF13847">
    <property type="entry name" value="Methyltransf_31"/>
    <property type="match status" value="1"/>
</dbReference>
<accession>A0A0W1AP73</accession>
<dbReference type="Proteomes" id="UP000054729">
    <property type="component" value="Unassembled WGS sequence"/>
</dbReference>
<evidence type="ECO:0000313" key="3">
    <source>
        <dbReference type="Proteomes" id="UP000054729"/>
    </source>
</evidence>
<comment type="caution">
    <text evidence="2">The sequence shown here is derived from an EMBL/GenBank/DDBJ whole genome shotgun (WGS) entry which is preliminary data.</text>
</comment>
<name>A0A0W1AP73_9GAMM</name>
<evidence type="ECO:0000313" key="2">
    <source>
        <dbReference type="EMBL" id="KTD83135.1"/>
    </source>
</evidence>
<dbReference type="CDD" id="cd02440">
    <property type="entry name" value="AdoMet_MTases"/>
    <property type="match status" value="1"/>
</dbReference>
<sequence>MPCYLKTFLEVQELSGQASLLKNSILNLVNHFDEDNKDYALFFLLKRSMLERQKISQENTKPNSAFFQSRFREPTSKIDEIFIEMQKDADFLKKYTEYMRQLDQSPLSIKHVYLRSSEIDRAIIKGFEEVSQPNKEEEYNLQFRGAESYEFKVSGLSINTRDIFYSLEEKSDKSTELDLGTGNDVFILNNIDKNVNCYGINASQYKYISDLTNEQISYLKSHYIQGNIESLYDINDISNINFDCIFSRNTFRYLTDPAGAIIQAYEKLKLNGKLLVDTFDLPGAEGFLHSIIEDLKKQGYRVVSQCKGNITSFVIQKTEGHEHLQLPIKYSKVSKGIWDNLVATYQPLDLLKKDDFSKDYQNGIEVVKNKINRLNLHSILTQLNVNKLEELMQNEAFVKCDPELKYLLILDVVGKIINCQDISQFENETISSMVGRHNITKIMGIYQYIKYVENNVVCSLFEQNQFKDLDLEEQIALLKIAALFDLTRIGRNDLDKKTLSAMEIPYKEFTPDYGMIQYDILKLSDHVKPAIIFK</sequence>
<dbReference type="PATRIC" id="fig|66969.6.peg.44"/>
<gene>
    <name evidence="2" type="ORF">Lwal_0043</name>
</gene>
<dbReference type="OrthoDB" id="5652515at2"/>
<dbReference type="InterPro" id="IPR025714">
    <property type="entry name" value="Methyltranfer_dom"/>
</dbReference>